<dbReference type="FunFam" id="1.50.10.10:FF:000003">
    <property type="entry name" value="Cytoplasmic trehalase"/>
    <property type="match status" value="1"/>
</dbReference>
<dbReference type="RefSeq" id="WP_162366086.1">
    <property type="nucleotide sequence ID" value="NZ_WUBS01000007.1"/>
</dbReference>
<accession>A0A845SK42</accession>
<dbReference type="AlphaFoldDB" id="A0A845SK42"/>
<dbReference type="Pfam" id="PF01204">
    <property type="entry name" value="Trehalase"/>
    <property type="match status" value="1"/>
</dbReference>
<reference evidence="6 7" key="2">
    <citation type="submission" date="2020-02" db="EMBL/GenBank/DDBJ databases">
        <title>The new genus of Enterobacteriales.</title>
        <authorList>
            <person name="Kim I.S."/>
        </authorList>
    </citation>
    <scope>NUCLEOTIDE SEQUENCE [LARGE SCALE GENOMIC DNA]</scope>
    <source>
        <strain evidence="6 7">SAP-6</strain>
    </source>
</reference>
<feature type="binding site" evidence="5">
    <location>
        <position position="319"/>
    </location>
    <ligand>
        <name>substrate</name>
    </ligand>
</feature>
<dbReference type="GO" id="GO:0042597">
    <property type="term" value="C:periplasmic space"/>
    <property type="evidence" value="ECO:0007669"/>
    <property type="project" value="UniProtKB-SubCell"/>
</dbReference>
<dbReference type="PANTHER" id="PTHR23403:SF1">
    <property type="entry name" value="TREHALASE"/>
    <property type="match status" value="1"/>
</dbReference>
<keyword evidence="2 5" id="KW-0574">Periplasm</keyword>
<keyword evidence="3 5" id="KW-0378">Hydrolase</keyword>
<evidence type="ECO:0000313" key="7">
    <source>
        <dbReference type="Proteomes" id="UP000461443"/>
    </source>
</evidence>
<dbReference type="NCBIfam" id="NF009774">
    <property type="entry name" value="PRK13271.1"/>
    <property type="match status" value="1"/>
</dbReference>
<dbReference type="GO" id="GO:0004555">
    <property type="term" value="F:alpha,alpha-trehalase activity"/>
    <property type="evidence" value="ECO:0007669"/>
    <property type="project" value="UniProtKB-UniRule"/>
</dbReference>
<dbReference type="PROSITE" id="PS00927">
    <property type="entry name" value="TREHALASE_1"/>
    <property type="match status" value="1"/>
</dbReference>
<feature type="binding site" evidence="5">
    <location>
        <position position="521"/>
    </location>
    <ligand>
        <name>substrate</name>
    </ligand>
</feature>
<evidence type="ECO:0000313" key="6">
    <source>
        <dbReference type="EMBL" id="NDL63366.1"/>
    </source>
</evidence>
<sequence precursor="true">MLVPYSGRLRNMLLAVVLAIASGPAVTAVAAPAQAASGPLVLAAAPQPPDILFGPLFEAVQQAKIFPDQKTFADAVPRENPATILAQYQQQRAQAGFDLKRFVDTHFILPTEGKPYHPPAGQTLRQHIDGLWPVLTRKTDSVQPYDSLLPLPQSYVVPGGRFREIYYWDSYFTMLGLAESGNWRLVKNMTDNFAHEIETYGHIPNGNRSYYLSRSQPPFFSFMVELLATHEGEAAYARYLPQLKKEYDYWMRGADGLAKGAAGERLVRLDDGSLLNRYWDDRDVPRTESYMEDITTAAKAKNRPAADVYRDLRAGAASGWDFSSRWLTDPQDLATIHTTDIIPVDLNALLYHLEQTLARASRAARAPRDGERYARSADERRQAINRVLWNPRDGYYTDYDWRLKKTSGPITAATVFPLFVHIAPRERAVSTAHAVREQLLKEGGLATTTVNTGQQWDAPNGWAPLQWVAVQGLHNYGQDALAQSIGTRFLQNVQKLYDAQRKLVEKYVVEGEGLGGGGGGEYALQDGFGWTNGVTLKLLDAYCGALTGCKNTDSAPAPQPAP</sequence>
<dbReference type="GO" id="GO:0071474">
    <property type="term" value="P:cellular hyperosmotic response"/>
    <property type="evidence" value="ECO:0007669"/>
    <property type="project" value="InterPro"/>
</dbReference>
<gene>
    <name evidence="5 6" type="primary">treA</name>
    <name evidence="6" type="ORF">GRH90_11490</name>
</gene>
<evidence type="ECO:0000256" key="2">
    <source>
        <dbReference type="ARBA" id="ARBA00022764"/>
    </source>
</evidence>
<dbReference type="GO" id="GO:0005993">
    <property type="term" value="P:trehalose catabolic process"/>
    <property type="evidence" value="ECO:0007669"/>
    <property type="project" value="InterPro"/>
</dbReference>
<comment type="subunit">
    <text evidence="5">Monomer.</text>
</comment>
<proteinExistence type="inferred from homology"/>
<dbReference type="PANTHER" id="PTHR23403">
    <property type="entry name" value="TREHALASE"/>
    <property type="match status" value="1"/>
</dbReference>
<evidence type="ECO:0000256" key="1">
    <source>
        <dbReference type="ARBA" id="ARBA00022729"/>
    </source>
</evidence>
<name>A0A845SK42_9GAMM</name>
<comment type="function">
    <text evidence="5">Provides the cells with the ability to utilize trehalose at high osmolarity by splitting it into glucose molecules that can subsequently be taken up by the phosphotransferase-mediated uptake system.</text>
</comment>
<feature type="binding site" evidence="5">
    <location>
        <begin position="214"/>
        <end position="216"/>
    </location>
    <ligand>
        <name>substrate</name>
    </ligand>
</feature>
<dbReference type="PRINTS" id="PR00744">
    <property type="entry name" value="GLHYDRLASE37"/>
</dbReference>
<dbReference type="EMBL" id="WUBS01000007">
    <property type="protein sequence ID" value="NDL63366.1"/>
    <property type="molecule type" value="Genomic_DNA"/>
</dbReference>
<dbReference type="InterPro" id="IPR008928">
    <property type="entry name" value="6-hairpin_glycosidase_sf"/>
</dbReference>
<comment type="subcellular location">
    <subcellularLocation>
        <location evidence="5">Periplasm</location>
    </subcellularLocation>
</comment>
<evidence type="ECO:0000256" key="3">
    <source>
        <dbReference type="ARBA" id="ARBA00022801"/>
    </source>
</evidence>
<dbReference type="InterPro" id="IPR023720">
    <property type="entry name" value="Trehalase_periplasmic"/>
</dbReference>
<organism evidence="6 7">
    <name type="scientific">Acerihabitans arboris</name>
    <dbReference type="NCBI Taxonomy" id="2691583"/>
    <lineage>
        <taxon>Bacteria</taxon>
        <taxon>Pseudomonadati</taxon>
        <taxon>Pseudomonadota</taxon>
        <taxon>Gammaproteobacteria</taxon>
        <taxon>Enterobacterales</taxon>
        <taxon>Pectobacteriaceae</taxon>
        <taxon>Acerihabitans</taxon>
    </lineage>
</organism>
<feature type="binding site" evidence="5">
    <location>
        <position position="161"/>
    </location>
    <ligand>
        <name>substrate</name>
    </ligand>
</feature>
<feature type="active site" description="Proton donor/acceptor" evidence="5">
    <location>
        <position position="321"/>
    </location>
</feature>
<evidence type="ECO:0000256" key="4">
    <source>
        <dbReference type="ARBA" id="ARBA00023295"/>
    </source>
</evidence>
<dbReference type="Gene3D" id="1.50.10.10">
    <property type="match status" value="1"/>
</dbReference>
<dbReference type="NCBIfam" id="NF009773">
    <property type="entry name" value="PRK13270.1"/>
    <property type="match status" value="1"/>
</dbReference>
<comment type="caution">
    <text evidence="6">The sequence shown here is derived from an EMBL/GenBank/DDBJ whole genome shotgun (WGS) entry which is preliminary data.</text>
</comment>
<comment type="caution">
    <text evidence="5">Lacks conserved residue(s) required for the propagation of feature annotation.</text>
</comment>
<feature type="binding site" evidence="5">
    <location>
        <begin position="168"/>
        <end position="169"/>
    </location>
    <ligand>
        <name>substrate</name>
    </ligand>
</feature>
<dbReference type="HAMAP" id="MF_01060">
    <property type="entry name" value="Peripl_trehalase"/>
    <property type="match status" value="1"/>
</dbReference>
<dbReference type="InterPro" id="IPR001661">
    <property type="entry name" value="Glyco_hydro_37"/>
</dbReference>
<protein>
    <recommendedName>
        <fullName evidence="5">Periplasmic trehalase</fullName>
        <ecNumber evidence="5">3.2.1.28</ecNumber>
    </recommendedName>
    <alternativeName>
        <fullName evidence="5">Alpha,alpha-trehalase</fullName>
    </alternativeName>
    <alternativeName>
        <fullName evidence="5">Alpha,alpha-trehalose glucohydrolase</fullName>
    </alternativeName>
</protein>
<feature type="signal peptide" evidence="5">
    <location>
        <begin position="1"/>
        <end position="30"/>
    </location>
</feature>
<dbReference type="InterPro" id="IPR012341">
    <property type="entry name" value="6hp_glycosidase-like_sf"/>
</dbReference>
<feature type="chain" id="PRO_5033176069" description="Periplasmic trehalase" evidence="5">
    <location>
        <begin position="31"/>
        <end position="562"/>
    </location>
</feature>
<dbReference type="PROSITE" id="PS00928">
    <property type="entry name" value="TREHALASE_2"/>
    <property type="match status" value="1"/>
</dbReference>
<dbReference type="SUPFAM" id="SSF48208">
    <property type="entry name" value="Six-hairpin glycosidases"/>
    <property type="match status" value="1"/>
</dbReference>
<evidence type="ECO:0000256" key="5">
    <source>
        <dbReference type="HAMAP-Rule" id="MF_01060"/>
    </source>
</evidence>
<comment type="catalytic activity">
    <reaction evidence="5">
        <text>alpha,alpha-trehalose + H2O = alpha-D-glucose + beta-D-glucose</text>
        <dbReference type="Rhea" id="RHEA:32675"/>
        <dbReference type="ChEBI" id="CHEBI:15377"/>
        <dbReference type="ChEBI" id="CHEBI:15903"/>
        <dbReference type="ChEBI" id="CHEBI:16551"/>
        <dbReference type="ChEBI" id="CHEBI:17925"/>
        <dbReference type="EC" id="3.2.1.28"/>
    </reaction>
</comment>
<dbReference type="EC" id="3.2.1.28" evidence="5"/>
<keyword evidence="1 5" id="KW-0732">Signal</keyword>
<reference evidence="6 7" key="1">
    <citation type="submission" date="2019-12" db="EMBL/GenBank/DDBJ databases">
        <authorList>
            <person name="Lee S.D."/>
        </authorList>
    </citation>
    <scope>NUCLEOTIDE SEQUENCE [LARGE SCALE GENOMIC DNA]</scope>
    <source>
        <strain evidence="6 7">SAP-6</strain>
    </source>
</reference>
<feature type="binding site" evidence="5">
    <location>
        <position position="205"/>
    </location>
    <ligand>
        <name>substrate</name>
    </ligand>
</feature>
<keyword evidence="4 5" id="KW-0326">Glycosidase</keyword>
<dbReference type="InterPro" id="IPR018232">
    <property type="entry name" value="Glyco_hydro_37_CS"/>
</dbReference>
<comment type="similarity">
    <text evidence="5">Belongs to the glycosyl hydrolase 37 family.</text>
</comment>
<dbReference type="Proteomes" id="UP000461443">
    <property type="component" value="Unassembled WGS sequence"/>
</dbReference>
<feature type="active site" description="Proton donor/acceptor" evidence="5">
    <location>
        <position position="505"/>
    </location>
</feature>
<keyword evidence="7" id="KW-1185">Reference proteome</keyword>